<feature type="domain" description="Flagellar hook-length control protein-like C-terminal" evidence="2">
    <location>
        <begin position="274"/>
        <end position="355"/>
    </location>
</feature>
<evidence type="ECO:0000256" key="1">
    <source>
        <dbReference type="SAM" id="MobiDB-lite"/>
    </source>
</evidence>
<dbReference type="InterPro" id="IPR038610">
    <property type="entry name" value="FliK-like_C_sf"/>
</dbReference>
<gene>
    <name evidence="3" type="ORF">M976_01955</name>
</gene>
<dbReference type="InterPro" id="IPR021136">
    <property type="entry name" value="Flagellar_hook_control-like_C"/>
</dbReference>
<accession>A0ABX2W973</accession>
<evidence type="ECO:0000259" key="2">
    <source>
        <dbReference type="Pfam" id="PF02120"/>
    </source>
</evidence>
<feature type="compositionally biased region" description="Polar residues" evidence="1">
    <location>
        <begin position="20"/>
        <end position="38"/>
    </location>
</feature>
<dbReference type="Proteomes" id="UP000078407">
    <property type="component" value="Unassembled WGS sequence"/>
</dbReference>
<dbReference type="CDD" id="cd17470">
    <property type="entry name" value="T3SS_Flik_C"/>
    <property type="match status" value="1"/>
</dbReference>
<feature type="region of interest" description="Disordered" evidence="1">
    <location>
        <begin position="349"/>
        <end position="370"/>
    </location>
</feature>
<evidence type="ECO:0000313" key="3">
    <source>
        <dbReference type="EMBL" id="OAT28116.1"/>
    </source>
</evidence>
<feature type="compositionally biased region" description="Low complexity" evidence="1">
    <location>
        <begin position="1"/>
        <end position="19"/>
    </location>
</feature>
<keyword evidence="3" id="KW-0966">Cell projection</keyword>
<protein>
    <submittedName>
        <fullName evidence="3">FliK family flagellar hook-length control protein</fullName>
    </submittedName>
</protein>
<dbReference type="RefSeq" id="WP_064544186.1">
    <property type="nucleotide sequence ID" value="NZ_LXEQ01000033.1"/>
</dbReference>
<keyword evidence="3" id="KW-0282">Flagellum</keyword>
<dbReference type="Gene3D" id="3.30.750.140">
    <property type="match status" value="1"/>
</dbReference>
<keyword evidence="3" id="KW-0969">Cilium</keyword>
<comment type="caution">
    <text evidence="3">The sequence shown here is derived from an EMBL/GenBank/DDBJ whole genome shotgun (WGS) entry which is preliminary data.</text>
</comment>
<organism evidence="3 4">
    <name type="scientific">Buttiauxella ferragutiae ATCC 51602</name>
    <dbReference type="NCBI Taxonomy" id="1354252"/>
    <lineage>
        <taxon>Bacteria</taxon>
        <taxon>Pseudomonadati</taxon>
        <taxon>Pseudomonadota</taxon>
        <taxon>Gammaproteobacteria</taxon>
        <taxon>Enterobacterales</taxon>
        <taxon>Enterobacteriaceae</taxon>
        <taxon>Buttiauxella</taxon>
    </lineage>
</organism>
<dbReference type="PANTHER" id="PTHR37533">
    <property type="entry name" value="FLAGELLAR HOOK-LENGTH CONTROL PROTEIN"/>
    <property type="match status" value="1"/>
</dbReference>
<dbReference type="InterPro" id="IPR052563">
    <property type="entry name" value="FliK"/>
</dbReference>
<feature type="compositionally biased region" description="Low complexity" evidence="1">
    <location>
        <begin position="39"/>
        <end position="55"/>
    </location>
</feature>
<evidence type="ECO:0000313" key="4">
    <source>
        <dbReference type="Proteomes" id="UP000078407"/>
    </source>
</evidence>
<dbReference type="EMBL" id="LXEQ01000033">
    <property type="protein sequence ID" value="OAT28116.1"/>
    <property type="molecule type" value="Genomic_DNA"/>
</dbReference>
<dbReference type="PANTHER" id="PTHR37533:SF2">
    <property type="entry name" value="FLAGELLAR HOOK-LENGTH CONTROL PROTEIN"/>
    <property type="match status" value="1"/>
</dbReference>
<reference evidence="3 4" key="1">
    <citation type="submission" date="2016-04" db="EMBL/GenBank/DDBJ databases">
        <title>ATOL: Assembling a taxonomically balanced genome-scale reconstruction of the evolutionary history of the Enterobacteriaceae.</title>
        <authorList>
            <person name="Plunkett G.III."/>
            <person name="Neeno-Eckwall E.C."/>
            <person name="Glasner J.D."/>
            <person name="Perna N.T."/>
        </authorList>
    </citation>
    <scope>NUCLEOTIDE SEQUENCE [LARGE SCALE GENOMIC DNA]</scope>
    <source>
        <strain evidence="3 4">ATCC 51602</strain>
    </source>
</reference>
<dbReference type="Pfam" id="PF02120">
    <property type="entry name" value="Flg_hook"/>
    <property type="match status" value="1"/>
</dbReference>
<name>A0ABX2W973_9ENTR</name>
<feature type="compositionally biased region" description="Low complexity" evidence="1">
    <location>
        <begin position="354"/>
        <end position="370"/>
    </location>
</feature>
<feature type="region of interest" description="Disordered" evidence="1">
    <location>
        <begin position="1"/>
        <end position="55"/>
    </location>
</feature>
<proteinExistence type="predicted"/>
<keyword evidence="4" id="KW-1185">Reference proteome</keyword>
<sequence length="398" mass="43195">MIQPAASQSSGSQASPASGKVTSPTFGNVTSPASGSFTALSQPVPESSSSAKSPSANELIAKIEQLRHMPGQPSDWQTRLDKVLETLRAHEQGDKAASDTLMEAVSQLWQRQSQEPATMEQMQQFLAALQKTLAEQPNSEQLISQLRGMQDIRPVPLGQHARLTVGDLQKQAPHQIGKIANGAPMAPLQAQALLTQPQMDAQLLSQLTTAALNGEQLSELANLAQLRQAQPQLPVTAGAMNRAMPGTVGHEFSPLTLDKQTSMWAEQMLAPLTERLRVQSQLGVKQATLRLDPPNLGKLDLQVRTEDDRVFIQISATNPMVRDQLLQLSDRLRQDILHGQAYSQVSVEIGQPGGEQPAGQGQHNGGNNQNITQAIEGHEEQEWRSLATTSDYNLDTYV</sequence>